<dbReference type="Proteomes" id="UP001218021">
    <property type="component" value="Unassembled WGS sequence"/>
</dbReference>
<dbReference type="AlphaFoldDB" id="A0AAJ1HPY4"/>
<keyword evidence="2" id="KW-0472">Membrane</keyword>
<evidence type="ECO:0000313" key="4">
    <source>
        <dbReference type="Proteomes" id="UP001218021"/>
    </source>
</evidence>
<name>A0AAJ1HPY4_LIMMU</name>
<evidence type="ECO:0000256" key="2">
    <source>
        <dbReference type="SAM" id="Phobius"/>
    </source>
</evidence>
<organism evidence="3 4">
    <name type="scientific">Limosilactobacillus mucosae</name>
    <name type="common">Lactobacillus mucosae</name>
    <dbReference type="NCBI Taxonomy" id="97478"/>
    <lineage>
        <taxon>Bacteria</taxon>
        <taxon>Bacillati</taxon>
        <taxon>Bacillota</taxon>
        <taxon>Bacilli</taxon>
        <taxon>Lactobacillales</taxon>
        <taxon>Lactobacillaceae</taxon>
        <taxon>Limosilactobacillus</taxon>
    </lineage>
</organism>
<keyword evidence="2" id="KW-1133">Transmembrane helix</keyword>
<keyword evidence="2" id="KW-0812">Transmembrane</keyword>
<proteinExistence type="predicted"/>
<feature type="region of interest" description="Disordered" evidence="1">
    <location>
        <begin position="240"/>
        <end position="356"/>
    </location>
</feature>
<protein>
    <submittedName>
        <fullName evidence="3">Uncharacterized protein</fullName>
    </submittedName>
</protein>
<accession>A0AAJ1HPY4</accession>
<sequence>MFNSKKNINNDAVSQLNNFINQNAKRRKKHRKTRILVYSLMLITAICVSAVSYVLYEQNTSVAKADRIVKRDFNKKTTSITKYATLQDMNKLSKYAKEIKDSDHQAYYLKLAAVGKAAVQDEERYQYLKTGTGMYSRHLTSELLEKDMDILTNNQKLSSRLPKYYTKSYWRYMNLIGRAQVVDYLNEHVNALFDEKGHVKKDISFDQVDQLLFYEAQYKDKFQKSADDYKRLTDARKVLEKRQKKREKKEAKARKKAEAKKRKEESLKASMQRESESLKAMQQSVSAANNKKQNSSSTKASNATSITTAPSSSNTNSSYTSSGASTAYNSSSDISSSSSYDSESMDSDISSILDNN</sequence>
<dbReference type="RefSeq" id="WP_272207472.1">
    <property type="nucleotide sequence ID" value="NZ_JAQONC010000004.1"/>
</dbReference>
<comment type="caution">
    <text evidence="3">The sequence shown here is derived from an EMBL/GenBank/DDBJ whole genome shotgun (WGS) entry which is preliminary data.</text>
</comment>
<feature type="transmembrane region" description="Helical" evidence="2">
    <location>
        <begin position="35"/>
        <end position="56"/>
    </location>
</feature>
<feature type="compositionally biased region" description="Basic residues" evidence="1">
    <location>
        <begin position="242"/>
        <end position="260"/>
    </location>
</feature>
<evidence type="ECO:0000313" key="3">
    <source>
        <dbReference type="EMBL" id="MDC2828496.1"/>
    </source>
</evidence>
<gene>
    <name evidence="3" type="ORF">PO158_09405</name>
</gene>
<reference evidence="3" key="1">
    <citation type="submission" date="2023-01" db="EMBL/GenBank/DDBJ databases">
        <title>Genome analysis of 13 Lactobacillus isolated from gut of wild boar.</title>
        <authorList>
            <person name="Papp P."/>
            <person name="Libisch B."/>
            <person name="Nagy T."/>
            <person name="Olasz F."/>
        </authorList>
    </citation>
    <scope>NUCLEOTIDE SEQUENCE</scope>
    <source>
        <strain evidence="3">F108</strain>
    </source>
</reference>
<feature type="compositionally biased region" description="Basic and acidic residues" evidence="1">
    <location>
        <begin position="261"/>
        <end position="277"/>
    </location>
</feature>
<dbReference type="EMBL" id="JAQOND010000032">
    <property type="protein sequence ID" value="MDC2828496.1"/>
    <property type="molecule type" value="Genomic_DNA"/>
</dbReference>
<feature type="compositionally biased region" description="Low complexity" evidence="1">
    <location>
        <begin position="286"/>
        <end position="356"/>
    </location>
</feature>
<evidence type="ECO:0000256" key="1">
    <source>
        <dbReference type="SAM" id="MobiDB-lite"/>
    </source>
</evidence>